<dbReference type="GO" id="GO:0046872">
    <property type="term" value="F:metal ion binding"/>
    <property type="evidence" value="ECO:0007669"/>
    <property type="project" value="UniProtKB-UniRule"/>
</dbReference>
<evidence type="ECO:0000259" key="4">
    <source>
        <dbReference type="Pfam" id="PF01937"/>
    </source>
</evidence>
<accession>A0AA88KZ77</accession>
<dbReference type="GO" id="GO:0051998">
    <property type="term" value="F:protein carboxyl O-methyltransferase activity"/>
    <property type="evidence" value="ECO:0007669"/>
    <property type="project" value="UniProtKB-UniRule"/>
</dbReference>
<evidence type="ECO:0000256" key="3">
    <source>
        <dbReference type="RuleBase" id="RU367030"/>
    </source>
</evidence>
<comment type="catalytic activity">
    <reaction evidence="3">
        <text>beta-D-fructose 6-phosphate = dihydroxyacetone + D-glyceraldehyde 3-phosphate</text>
        <dbReference type="Rhea" id="RHEA:28002"/>
        <dbReference type="ChEBI" id="CHEBI:16016"/>
        <dbReference type="ChEBI" id="CHEBI:57634"/>
        <dbReference type="ChEBI" id="CHEBI:59776"/>
    </reaction>
</comment>
<comment type="catalytic activity">
    <reaction evidence="1 3">
        <text>L-glutamyl-[protein] + S-adenosyl-L-methionine = [protein]-L-glutamate 5-O-methyl ester + S-adenosyl-L-homocysteine</text>
        <dbReference type="Rhea" id="RHEA:24452"/>
        <dbReference type="Rhea" id="RHEA-COMP:10208"/>
        <dbReference type="Rhea" id="RHEA-COMP:10311"/>
        <dbReference type="ChEBI" id="CHEBI:29973"/>
        <dbReference type="ChEBI" id="CHEBI:57856"/>
        <dbReference type="ChEBI" id="CHEBI:59789"/>
        <dbReference type="ChEBI" id="CHEBI:82795"/>
    </reaction>
</comment>
<organism evidence="5 6">
    <name type="scientific">Artemia franciscana</name>
    <name type="common">Brine shrimp</name>
    <name type="synonym">Artemia sanfranciscana</name>
    <dbReference type="NCBI Taxonomy" id="6661"/>
    <lineage>
        <taxon>Eukaryota</taxon>
        <taxon>Metazoa</taxon>
        <taxon>Ecdysozoa</taxon>
        <taxon>Arthropoda</taxon>
        <taxon>Crustacea</taxon>
        <taxon>Branchiopoda</taxon>
        <taxon>Anostraca</taxon>
        <taxon>Artemiidae</taxon>
        <taxon>Artemia</taxon>
    </lineage>
</organism>
<keyword evidence="3" id="KW-0479">Metal-binding</keyword>
<dbReference type="InterPro" id="IPR002791">
    <property type="entry name" value="ARMT1-like_metal-bd"/>
</dbReference>
<dbReference type="EC" id="2.1.1.-" evidence="3"/>
<feature type="domain" description="Damage-control phosphatase ARMT1-like metal-binding" evidence="4">
    <location>
        <begin position="39"/>
        <end position="144"/>
    </location>
</feature>
<evidence type="ECO:0000313" key="6">
    <source>
        <dbReference type="Proteomes" id="UP001187531"/>
    </source>
</evidence>
<comment type="caution">
    <text evidence="5">The sequence shown here is derived from an EMBL/GenBank/DDBJ whole genome shotgun (WGS) entry which is preliminary data.</text>
</comment>
<dbReference type="GO" id="GO:0006974">
    <property type="term" value="P:DNA damage response"/>
    <property type="evidence" value="ECO:0007669"/>
    <property type="project" value="TreeGrafter"/>
</dbReference>
<protein>
    <recommendedName>
        <fullName evidence="3">Sugar phosphate phosphatase</fullName>
        <ecNumber evidence="3">2.1.1.-</ecNumber>
        <ecNumber evidence="3">3.1.3.-</ecNumber>
    </recommendedName>
</protein>
<keyword evidence="3" id="KW-0378">Hydrolase</keyword>
<dbReference type="Pfam" id="PF01937">
    <property type="entry name" value="ARMT1-like_dom"/>
    <property type="match status" value="1"/>
</dbReference>
<comment type="similarity">
    <text evidence="3">Belongs to the damage-control phosphatase family. Sugar phosphate phosphatase III subfamily.</text>
</comment>
<dbReference type="AlphaFoldDB" id="A0AA88KZ77"/>
<sequence>MAMESHTEEIERTTRSIELETAIPCALSASYKGSFAYKTVKDRMPIILTKLIDYLYRKREVLASRFGKESREDLKQIIGHLSQLRSEIQTNKPLGTIEVDSEDRVLWKQFLSAAAVEYETVTWFDSPWLLVECYMYRKIREAFEGRLDRGNIGKNEELLGVTTEISVDPDGGNGNDNYDGSCDIQLVPYKPRGLAAECPFNFSLKSKTLSLWANRHDLSISAGELQKHHSDPVAKLVELRQNLVVDHTDLVWDHFNKTSRGTV</sequence>
<dbReference type="InterPro" id="IPR039763">
    <property type="entry name" value="ARMT1"/>
</dbReference>
<dbReference type="Gene3D" id="1.20.930.60">
    <property type="match status" value="1"/>
</dbReference>
<keyword evidence="3" id="KW-0464">Manganese</keyword>
<reference evidence="5" key="1">
    <citation type="submission" date="2023-07" db="EMBL/GenBank/DDBJ databases">
        <title>Chromosome-level genome assembly of Artemia franciscana.</title>
        <authorList>
            <person name="Jo E."/>
        </authorList>
    </citation>
    <scope>NUCLEOTIDE SEQUENCE</scope>
    <source>
        <tissue evidence="5">Whole body</tissue>
    </source>
</reference>
<dbReference type="Proteomes" id="UP001187531">
    <property type="component" value="Unassembled WGS sequence"/>
</dbReference>
<comment type="catalytic activity">
    <reaction evidence="3">
        <text>beta-D-fructose 1-phosphate + H2O = D-fructose + phosphate</text>
        <dbReference type="Rhea" id="RHEA:35603"/>
        <dbReference type="ChEBI" id="CHEBI:15377"/>
        <dbReference type="ChEBI" id="CHEBI:37721"/>
        <dbReference type="ChEBI" id="CHEBI:43474"/>
        <dbReference type="ChEBI" id="CHEBI:138881"/>
    </reaction>
</comment>
<evidence type="ECO:0000313" key="5">
    <source>
        <dbReference type="EMBL" id="KAK2707156.1"/>
    </source>
</evidence>
<keyword evidence="3" id="KW-0808">Transferase</keyword>
<keyword evidence="6" id="KW-1185">Reference proteome</keyword>
<dbReference type="PANTHER" id="PTHR12260:SF6">
    <property type="entry name" value="DAMAGE-CONTROL PHOSPHATASE ARMT1"/>
    <property type="match status" value="1"/>
</dbReference>
<evidence type="ECO:0000256" key="2">
    <source>
        <dbReference type="ARBA" id="ARBA00045980"/>
    </source>
</evidence>
<proteinExistence type="inferred from homology"/>
<keyword evidence="3" id="KW-0489">Methyltransferase</keyword>
<gene>
    <name evidence="5" type="ORF">QYM36_014989</name>
</gene>
<comment type="domain">
    <text evidence="3">Subfamily III proteins have a conserved RTxK motif about 40-50 residues from the C-terminus; the threonine may be replaced by serine or cysteine.</text>
</comment>
<comment type="cofactor">
    <cofactor evidence="3">
        <name>Mn(2+)</name>
        <dbReference type="ChEBI" id="CHEBI:29035"/>
    </cofactor>
    <cofactor evidence="3">
        <name>Ni(2+)</name>
        <dbReference type="ChEBI" id="CHEBI:49786"/>
    </cofactor>
</comment>
<dbReference type="EC" id="3.1.3.-" evidence="3"/>
<dbReference type="GO" id="GO:0032259">
    <property type="term" value="P:methylation"/>
    <property type="evidence" value="ECO:0007669"/>
    <property type="project" value="UniProtKB-KW"/>
</dbReference>
<dbReference type="PANTHER" id="PTHR12260">
    <property type="entry name" value="DAMAGE-CONTROL PHOSPHATASE ARMT1"/>
    <property type="match status" value="1"/>
</dbReference>
<evidence type="ECO:0000256" key="1">
    <source>
        <dbReference type="ARBA" id="ARBA00000807"/>
    </source>
</evidence>
<comment type="function">
    <text evidence="2 3">Metal-dependent phosphatase that shows phosphatase activity against several substrates, including fructose-1-phosphate and fructose-6-phosphate. Its preference for fructose-1-phosphate, a strong glycating agent that causes DNA damage rather than a canonical yeast metabolite, suggests a damage-control function in hexose phosphate metabolism. Has also been shown to have O-methyltransferase activity that methylates glutamate residues of target proteins to form gamma-glutamyl methyl ester residues. Possibly methylates PCNA, suggesting it is involved in the DNA damage response.</text>
</comment>
<dbReference type="GO" id="GO:0016791">
    <property type="term" value="F:phosphatase activity"/>
    <property type="evidence" value="ECO:0007669"/>
    <property type="project" value="TreeGrafter"/>
</dbReference>
<dbReference type="EMBL" id="JAVRJZ010000019">
    <property type="protein sequence ID" value="KAK2707156.1"/>
    <property type="molecule type" value="Genomic_DNA"/>
</dbReference>
<name>A0AA88KZ77_ARTSF</name>
<dbReference type="GO" id="GO:0005634">
    <property type="term" value="C:nucleus"/>
    <property type="evidence" value="ECO:0007669"/>
    <property type="project" value="TreeGrafter"/>
</dbReference>
<feature type="non-terminal residue" evidence="5">
    <location>
        <position position="263"/>
    </location>
</feature>